<evidence type="ECO:0000256" key="7">
    <source>
        <dbReference type="ARBA" id="ARBA00023033"/>
    </source>
</evidence>
<evidence type="ECO:0000256" key="3">
    <source>
        <dbReference type="ARBA" id="ARBA00022617"/>
    </source>
</evidence>
<protein>
    <recommendedName>
        <fullName evidence="13">Cytochrome P450</fullName>
    </recommendedName>
</protein>
<dbReference type="InterPro" id="IPR017972">
    <property type="entry name" value="Cyt_P450_CS"/>
</dbReference>
<dbReference type="GO" id="GO:0016705">
    <property type="term" value="F:oxidoreductase activity, acting on paired donors, with incorporation or reduction of molecular oxygen"/>
    <property type="evidence" value="ECO:0007669"/>
    <property type="project" value="InterPro"/>
</dbReference>
<evidence type="ECO:0000256" key="2">
    <source>
        <dbReference type="ARBA" id="ARBA00010617"/>
    </source>
</evidence>
<evidence type="ECO:0008006" key="13">
    <source>
        <dbReference type="Google" id="ProtNLM"/>
    </source>
</evidence>
<evidence type="ECO:0000256" key="4">
    <source>
        <dbReference type="ARBA" id="ARBA00022723"/>
    </source>
</evidence>
<keyword evidence="6 8" id="KW-0408">Iron</keyword>
<keyword evidence="12" id="KW-1185">Reference proteome</keyword>
<keyword evidence="10" id="KW-1133">Transmembrane helix</keyword>
<dbReference type="EMBL" id="JAAMPC010000078">
    <property type="protein sequence ID" value="KAG2244530.1"/>
    <property type="molecule type" value="Genomic_DNA"/>
</dbReference>
<evidence type="ECO:0000256" key="6">
    <source>
        <dbReference type="ARBA" id="ARBA00023004"/>
    </source>
</evidence>
<dbReference type="SUPFAM" id="SSF48264">
    <property type="entry name" value="Cytochrome P450"/>
    <property type="match status" value="1"/>
</dbReference>
<sequence>MEMIIGFLDIFIAFVFFLVFRCLLLYKQTPKPLPTNWPVLGMLPGLLLQVHRIYDWITELLEASGMTFRFKGPWRSGTDILVTVDPVNVHYILSSHFVNYPKGMEFQKIFEFLGDGIFNVDSGLWEDMRNSSHAIFSNKDFQSFSVSTSVSKIRQGLVPVLENASEKNILVDLQDLFQRFLFDTSSILMTGYDLKFSDGIFYRHVKPAFLWKLQYRVGVGVEKRLRRGLEVFDELLEKIISAKKEEIKSHDPKGEVKDVLTYYMTLDTVKYKHLKTSNDKFLRDTILGFLIAGRDTTASALTWFFWLLSRNPEALTKIREEINKKMPKFDPTDLDKLVYLHGAVCETLRLYSPVPFNHKSPAKPDVLPSGHNVDESWKIVISTYALGRMKSVWGDDAEEFRPERWISASGRLKHEPSYKFLAFNAGPRTCLGKKLTFLQMKTVAVNIIQNYEIQVVEGHKTEPVPSVLLRMQHGIKVRVAKI</sequence>
<dbReference type="GO" id="GO:0020037">
    <property type="term" value="F:heme binding"/>
    <property type="evidence" value="ECO:0007669"/>
    <property type="project" value="InterPro"/>
</dbReference>
<keyword evidence="7 9" id="KW-0503">Monooxygenase</keyword>
<evidence type="ECO:0000313" key="11">
    <source>
        <dbReference type="EMBL" id="KAG2244530.1"/>
    </source>
</evidence>
<dbReference type="Proteomes" id="UP000886595">
    <property type="component" value="Unassembled WGS sequence"/>
</dbReference>
<accession>A0A8X7TJQ1</accession>
<dbReference type="OrthoDB" id="1470350at2759"/>
<comment type="similarity">
    <text evidence="2 9">Belongs to the cytochrome P450 family.</text>
</comment>
<feature type="binding site" description="axial binding residue" evidence="8">
    <location>
        <position position="430"/>
    </location>
    <ligand>
        <name>heme</name>
        <dbReference type="ChEBI" id="CHEBI:30413"/>
    </ligand>
    <ligandPart>
        <name>Fe</name>
        <dbReference type="ChEBI" id="CHEBI:18248"/>
    </ligandPart>
</feature>
<evidence type="ECO:0000256" key="10">
    <source>
        <dbReference type="SAM" id="Phobius"/>
    </source>
</evidence>
<comment type="caution">
    <text evidence="11">The sequence shown here is derived from an EMBL/GenBank/DDBJ whole genome shotgun (WGS) entry which is preliminary data.</text>
</comment>
<dbReference type="PRINTS" id="PR00463">
    <property type="entry name" value="EP450I"/>
</dbReference>
<dbReference type="InterPro" id="IPR001128">
    <property type="entry name" value="Cyt_P450"/>
</dbReference>
<dbReference type="PROSITE" id="PS00086">
    <property type="entry name" value="CYTOCHROME_P450"/>
    <property type="match status" value="1"/>
</dbReference>
<proteinExistence type="inferred from homology"/>
<dbReference type="AlphaFoldDB" id="A0A8X7TJQ1"/>
<keyword evidence="3 8" id="KW-0349">Heme</keyword>
<dbReference type="Pfam" id="PF00067">
    <property type="entry name" value="p450"/>
    <property type="match status" value="1"/>
</dbReference>
<dbReference type="CDD" id="cd11064">
    <property type="entry name" value="CYP86A"/>
    <property type="match status" value="1"/>
</dbReference>
<evidence type="ECO:0000256" key="5">
    <source>
        <dbReference type="ARBA" id="ARBA00023002"/>
    </source>
</evidence>
<dbReference type="InterPro" id="IPR036396">
    <property type="entry name" value="Cyt_P450_sf"/>
</dbReference>
<feature type="transmembrane region" description="Helical" evidence="10">
    <location>
        <begin position="7"/>
        <end position="26"/>
    </location>
</feature>
<dbReference type="GO" id="GO:0004497">
    <property type="term" value="F:monooxygenase activity"/>
    <property type="evidence" value="ECO:0007669"/>
    <property type="project" value="UniProtKB-KW"/>
</dbReference>
<dbReference type="GO" id="GO:0006629">
    <property type="term" value="P:lipid metabolic process"/>
    <property type="evidence" value="ECO:0007669"/>
    <property type="project" value="UniProtKB-ARBA"/>
</dbReference>
<keyword evidence="4 8" id="KW-0479">Metal-binding</keyword>
<dbReference type="Gene3D" id="1.10.630.10">
    <property type="entry name" value="Cytochrome P450"/>
    <property type="match status" value="1"/>
</dbReference>
<organism evidence="11 12">
    <name type="scientific">Brassica carinata</name>
    <name type="common">Ethiopian mustard</name>
    <name type="synonym">Abyssinian cabbage</name>
    <dbReference type="NCBI Taxonomy" id="52824"/>
    <lineage>
        <taxon>Eukaryota</taxon>
        <taxon>Viridiplantae</taxon>
        <taxon>Streptophyta</taxon>
        <taxon>Embryophyta</taxon>
        <taxon>Tracheophyta</taxon>
        <taxon>Spermatophyta</taxon>
        <taxon>Magnoliopsida</taxon>
        <taxon>eudicotyledons</taxon>
        <taxon>Gunneridae</taxon>
        <taxon>Pentapetalae</taxon>
        <taxon>rosids</taxon>
        <taxon>malvids</taxon>
        <taxon>Brassicales</taxon>
        <taxon>Brassicaceae</taxon>
        <taxon>Brassiceae</taxon>
        <taxon>Brassica</taxon>
    </lineage>
</organism>
<reference evidence="11 12" key="1">
    <citation type="submission" date="2020-02" db="EMBL/GenBank/DDBJ databases">
        <authorList>
            <person name="Ma Q."/>
            <person name="Huang Y."/>
            <person name="Song X."/>
            <person name="Pei D."/>
        </authorList>
    </citation>
    <scope>NUCLEOTIDE SEQUENCE [LARGE SCALE GENOMIC DNA]</scope>
    <source>
        <strain evidence="11">Sxm20200214</strain>
        <tissue evidence="11">Leaf</tissue>
    </source>
</reference>
<dbReference type="GO" id="GO:0005506">
    <property type="term" value="F:iron ion binding"/>
    <property type="evidence" value="ECO:0007669"/>
    <property type="project" value="InterPro"/>
</dbReference>
<name>A0A8X7TJQ1_BRACI</name>
<evidence type="ECO:0000256" key="9">
    <source>
        <dbReference type="RuleBase" id="RU000461"/>
    </source>
</evidence>
<gene>
    <name evidence="11" type="ORF">Bca52824_093617</name>
</gene>
<evidence type="ECO:0000313" key="12">
    <source>
        <dbReference type="Proteomes" id="UP000886595"/>
    </source>
</evidence>
<comment type="cofactor">
    <cofactor evidence="1 8">
        <name>heme</name>
        <dbReference type="ChEBI" id="CHEBI:30413"/>
    </cofactor>
</comment>
<dbReference type="PRINTS" id="PR00385">
    <property type="entry name" value="P450"/>
</dbReference>
<dbReference type="PANTHER" id="PTHR24296">
    <property type="entry name" value="CYTOCHROME P450"/>
    <property type="match status" value="1"/>
</dbReference>
<keyword evidence="10" id="KW-0812">Transmembrane</keyword>
<dbReference type="InterPro" id="IPR002401">
    <property type="entry name" value="Cyt_P450_E_grp-I"/>
</dbReference>
<keyword evidence="10" id="KW-0472">Membrane</keyword>
<keyword evidence="5 9" id="KW-0560">Oxidoreductase</keyword>
<evidence type="ECO:0000256" key="1">
    <source>
        <dbReference type="ARBA" id="ARBA00001971"/>
    </source>
</evidence>
<evidence type="ECO:0000256" key="8">
    <source>
        <dbReference type="PIRSR" id="PIRSR602401-1"/>
    </source>
</evidence>